<dbReference type="EMBL" id="WRXN01000006">
    <property type="protein sequence ID" value="MVT09601.1"/>
    <property type="molecule type" value="Genomic_DNA"/>
</dbReference>
<dbReference type="Pfam" id="PF16344">
    <property type="entry name" value="FecR_C"/>
    <property type="match status" value="1"/>
</dbReference>
<protein>
    <submittedName>
        <fullName evidence="4">DUF4974 domain-containing protein</fullName>
    </submittedName>
</protein>
<dbReference type="Gene3D" id="3.55.50.30">
    <property type="match status" value="1"/>
</dbReference>
<keyword evidence="1" id="KW-0472">Membrane</keyword>
<dbReference type="Pfam" id="PF04773">
    <property type="entry name" value="FecR"/>
    <property type="match status" value="1"/>
</dbReference>
<accession>A0A7K1U5G4</accession>
<feature type="transmembrane region" description="Helical" evidence="1">
    <location>
        <begin position="90"/>
        <end position="110"/>
    </location>
</feature>
<dbReference type="Proteomes" id="UP000461730">
    <property type="component" value="Unassembled WGS sequence"/>
</dbReference>
<dbReference type="AlphaFoldDB" id="A0A7K1U5G4"/>
<comment type="caution">
    <text evidence="4">The sequence shown here is derived from an EMBL/GenBank/DDBJ whole genome shotgun (WGS) entry which is preliminary data.</text>
</comment>
<dbReference type="PANTHER" id="PTHR30273">
    <property type="entry name" value="PERIPLASMIC SIGNAL SENSOR AND SIGMA FACTOR ACTIVATOR FECR-RELATED"/>
    <property type="match status" value="1"/>
</dbReference>
<evidence type="ECO:0000259" key="2">
    <source>
        <dbReference type="Pfam" id="PF04773"/>
    </source>
</evidence>
<dbReference type="RefSeq" id="WP_157307046.1">
    <property type="nucleotide sequence ID" value="NZ_WRXN01000006.1"/>
</dbReference>
<name>A0A7K1U5G4_9BACT</name>
<dbReference type="PANTHER" id="PTHR30273:SF2">
    <property type="entry name" value="PROTEIN FECR"/>
    <property type="match status" value="1"/>
</dbReference>
<dbReference type="Gene3D" id="2.60.120.1440">
    <property type="match status" value="1"/>
</dbReference>
<dbReference type="InterPro" id="IPR012373">
    <property type="entry name" value="Ferrdict_sens_TM"/>
</dbReference>
<feature type="domain" description="FecR protein" evidence="2">
    <location>
        <begin position="186"/>
        <end position="285"/>
    </location>
</feature>
<keyword evidence="1" id="KW-0812">Transmembrane</keyword>
<proteinExistence type="predicted"/>
<gene>
    <name evidence="4" type="ORF">GO493_15135</name>
</gene>
<evidence type="ECO:0000259" key="3">
    <source>
        <dbReference type="Pfam" id="PF16344"/>
    </source>
</evidence>
<feature type="domain" description="Protein FecR C-terminal" evidence="3">
    <location>
        <begin position="328"/>
        <end position="395"/>
    </location>
</feature>
<keyword evidence="5" id="KW-1185">Reference proteome</keyword>
<dbReference type="InterPro" id="IPR006860">
    <property type="entry name" value="FecR"/>
</dbReference>
<dbReference type="InterPro" id="IPR032508">
    <property type="entry name" value="FecR_C"/>
</dbReference>
<reference evidence="4 5" key="1">
    <citation type="submission" date="2019-12" db="EMBL/GenBank/DDBJ databases">
        <title>Chitinophaga sp. strain ysch24 (GDMCC 1.1355), whole genome shotgun sequence.</title>
        <authorList>
            <person name="Zhang X."/>
        </authorList>
    </citation>
    <scope>NUCLEOTIDE SEQUENCE [LARGE SCALE GENOMIC DNA]</scope>
    <source>
        <strain evidence="5">ysch24</strain>
    </source>
</reference>
<evidence type="ECO:0000256" key="1">
    <source>
        <dbReference type="SAM" id="Phobius"/>
    </source>
</evidence>
<organism evidence="4 5">
    <name type="scientific">Chitinophaga tropicalis</name>
    <dbReference type="NCBI Taxonomy" id="2683588"/>
    <lineage>
        <taxon>Bacteria</taxon>
        <taxon>Pseudomonadati</taxon>
        <taxon>Bacteroidota</taxon>
        <taxon>Chitinophagia</taxon>
        <taxon>Chitinophagales</taxon>
        <taxon>Chitinophagaceae</taxon>
        <taxon>Chitinophaga</taxon>
    </lineage>
</organism>
<sequence length="397" mass="43737">MDQSSFTELFQKYINNNCTPEEVDQLMELLENNGQGQAGEELLRSELLAGMEPVEDSDPALRQVLQKRFQAIEQHIASQQPRSGIFRLTWIRTAAAVLLILLGSGIWYWLNRDSNDTKPAIVENNTDIAPGGNKAVLTLAGGQTIVLDNAANGTISRQGNATISKQGGRLIYDVTGVQNGAAGYNTLSVPRGGQYQLTLPDGTQVWLNATSSIRYPVTFAGNERRVYITGEAYFEVKPASQQPFIVEVRTSSGTAEEVQVLGTHFNINAYEDEPHIATTLIEGKISVAQSGTPVILAPGQQARVSQHKLQVISKADIEQAMAWKNGLFRFDGVDLKTVMRQLARWYDLEIIYEPGAPVNELFNGEMQRNLNLSQVINGLDGMGVHIRKEGRQLIIMP</sequence>
<dbReference type="GO" id="GO:0016989">
    <property type="term" value="F:sigma factor antagonist activity"/>
    <property type="evidence" value="ECO:0007669"/>
    <property type="project" value="TreeGrafter"/>
</dbReference>
<evidence type="ECO:0000313" key="4">
    <source>
        <dbReference type="EMBL" id="MVT09601.1"/>
    </source>
</evidence>
<evidence type="ECO:0000313" key="5">
    <source>
        <dbReference type="Proteomes" id="UP000461730"/>
    </source>
</evidence>
<keyword evidence="1" id="KW-1133">Transmembrane helix</keyword>